<organism evidence="2 3">
    <name type="scientific">Chironomus riparius</name>
    <dbReference type="NCBI Taxonomy" id="315576"/>
    <lineage>
        <taxon>Eukaryota</taxon>
        <taxon>Metazoa</taxon>
        <taxon>Ecdysozoa</taxon>
        <taxon>Arthropoda</taxon>
        <taxon>Hexapoda</taxon>
        <taxon>Insecta</taxon>
        <taxon>Pterygota</taxon>
        <taxon>Neoptera</taxon>
        <taxon>Endopterygota</taxon>
        <taxon>Diptera</taxon>
        <taxon>Nematocera</taxon>
        <taxon>Chironomoidea</taxon>
        <taxon>Chironomidae</taxon>
        <taxon>Chironominae</taxon>
        <taxon>Chironomus</taxon>
    </lineage>
</organism>
<reference evidence="2" key="2">
    <citation type="submission" date="2022-10" db="EMBL/GenBank/DDBJ databases">
        <authorList>
            <consortium name="ENA_rothamsted_submissions"/>
            <consortium name="culmorum"/>
            <person name="King R."/>
        </authorList>
    </citation>
    <scope>NUCLEOTIDE SEQUENCE</scope>
</reference>
<reference evidence="2" key="1">
    <citation type="submission" date="2022-01" db="EMBL/GenBank/DDBJ databases">
        <authorList>
            <person name="King R."/>
        </authorList>
    </citation>
    <scope>NUCLEOTIDE SEQUENCE</scope>
</reference>
<dbReference type="InterPro" id="IPR000210">
    <property type="entry name" value="BTB/POZ_dom"/>
</dbReference>
<dbReference type="SMART" id="SM00225">
    <property type="entry name" value="BTB"/>
    <property type="match status" value="1"/>
</dbReference>
<gene>
    <name evidence="2" type="ORF">CHIRRI_LOCUS3634</name>
</gene>
<evidence type="ECO:0000259" key="1">
    <source>
        <dbReference type="PROSITE" id="PS50097"/>
    </source>
</evidence>
<dbReference type="InterPro" id="IPR011333">
    <property type="entry name" value="SKP1/BTB/POZ_sf"/>
</dbReference>
<proteinExistence type="predicted"/>
<dbReference type="PANTHER" id="PTHR24413">
    <property type="entry name" value="SPECKLE-TYPE POZ PROTEIN"/>
    <property type="match status" value="1"/>
</dbReference>
<dbReference type="PROSITE" id="PS50097">
    <property type="entry name" value="BTB"/>
    <property type="match status" value="1"/>
</dbReference>
<feature type="domain" description="BTB" evidence="1">
    <location>
        <begin position="164"/>
        <end position="226"/>
    </location>
</feature>
<dbReference type="Pfam" id="PF00651">
    <property type="entry name" value="BTB"/>
    <property type="match status" value="1"/>
</dbReference>
<dbReference type="Gene3D" id="3.30.710.10">
    <property type="entry name" value="Potassium Channel Kv1.1, Chain A"/>
    <property type="match status" value="1"/>
</dbReference>
<dbReference type="EMBL" id="OU895877">
    <property type="protein sequence ID" value="CAG9800695.1"/>
    <property type="molecule type" value="Genomic_DNA"/>
</dbReference>
<name>A0A9N9RP45_9DIPT</name>
<sequence length="597" mass="67579">MGILKGKSGLRKSQIINFVWTINDYNIENKYTNKIECGKTIVKMLMEPNYENGKVIGAIPFIMFDDVEGIDKSTKEFSILIKNGIKYESSFGFINPLKLKTRYSAGPGMFMEAYNYIRFLELRKNLVLEFEILIVSDGYEKEAKFDDSKYSKDLQKIFDNKSFCDCEFDVNGTTIKGHKFAIFARAPAFLKAIEDAGNKLMIKDCSVDGFNEFLRFLYCGKLADKSDATIFDVLSLAHSYNVQYLKEICEEILMNNLNASNANAIYQNAHNYELSDELKIQSFALIQVMFKNISQKLPDEFINDPKYVDNLINLAESLINGLKKKDLSKNQAFIQASPSVQQMKVESAINDICKEAESLNYDQIDVAESGSEFQADDYDQEVIEMAEFSSMENYVQNMSEIIDEELEYQEFAENVPDNTNNRILDVIIEEDVLITNTSSDESIADDSEQNKTFNVGSDSMKTVKENRDGVGCEFEDTPTTVEIDVKVSDTVDEVEGIVKDEAITELQMDMQNIEKFIIQVTDEVGTVVENVYGRMENDGAMPECSGTVNIAEKDDKLNESVPVDKLNIEIQIVKDFAELVLMDENLSDTTEAAQQEA</sequence>
<evidence type="ECO:0000313" key="3">
    <source>
        <dbReference type="Proteomes" id="UP001153620"/>
    </source>
</evidence>
<dbReference type="Proteomes" id="UP001153620">
    <property type="component" value="Chromosome 1"/>
</dbReference>
<keyword evidence="3" id="KW-1185">Reference proteome</keyword>
<dbReference type="OrthoDB" id="7492888at2759"/>
<protein>
    <recommendedName>
        <fullName evidence="1">BTB domain-containing protein</fullName>
    </recommendedName>
</protein>
<dbReference type="AlphaFoldDB" id="A0A9N9RP45"/>
<accession>A0A9N9RP45</accession>
<evidence type="ECO:0000313" key="2">
    <source>
        <dbReference type="EMBL" id="CAG9800695.1"/>
    </source>
</evidence>
<dbReference type="SUPFAM" id="SSF54695">
    <property type="entry name" value="POZ domain"/>
    <property type="match status" value="1"/>
</dbReference>